<organism evidence="1 2">
    <name type="scientific">Meloidogyne enterolobii</name>
    <name type="common">Root-knot nematode worm</name>
    <name type="synonym">Meloidogyne mayaguensis</name>
    <dbReference type="NCBI Taxonomy" id="390850"/>
    <lineage>
        <taxon>Eukaryota</taxon>
        <taxon>Metazoa</taxon>
        <taxon>Ecdysozoa</taxon>
        <taxon>Nematoda</taxon>
        <taxon>Chromadorea</taxon>
        <taxon>Rhabditida</taxon>
        <taxon>Tylenchina</taxon>
        <taxon>Tylenchomorpha</taxon>
        <taxon>Tylenchoidea</taxon>
        <taxon>Meloidogynidae</taxon>
        <taxon>Meloidogyninae</taxon>
        <taxon>Meloidogyne</taxon>
    </lineage>
</organism>
<protein>
    <submittedName>
        <fullName evidence="1">Uncharacterized protein</fullName>
    </submittedName>
</protein>
<comment type="caution">
    <text evidence="1">The sequence shown here is derived from an EMBL/GenBank/DDBJ whole genome shotgun (WGS) entry which is preliminary data.</text>
</comment>
<name>A0ACB0ZI50_MELEN</name>
<evidence type="ECO:0000313" key="1">
    <source>
        <dbReference type="EMBL" id="CAK5078037.1"/>
    </source>
</evidence>
<reference evidence="1" key="1">
    <citation type="submission" date="2023-11" db="EMBL/GenBank/DDBJ databases">
        <authorList>
            <person name="Poullet M."/>
        </authorList>
    </citation>
    <scope>NUCLEOTIDE SEQUENCE</scope>
    <source>
        <strain evidence="1">E1834</strain>
    </source>
</reference>
<gene>
    <name evidence="1" type="ORF">MENTE1834_LOCUS25072</name>
</gene>
<dbReference type="EMBL" id="CAVMJV010000035">
    <property type="protein sequence ID" value="CAK5078037.1"/>
    <property type="molecule type" value="Genomic_DNA"/>
</dbReference>
<evidence type="ECO:0000313" key="2">
    <source>
        <dbReference type="Proteomes" id="UP001497535"/>
    </source>
</evidence>
<keyword evidence="2" id="KW-1185">Reference proteome</keyword>
<sequence>MISFSIFNFLLIISASFLVKASIKPSPPFENTLNDDLIEEEDNVLVLTKDNFKSAIENNTYVFIHFYAPWCSECKVSAPEFAKVATLLKEVKSPIKLGKVDASIHTELASIYEVCRYPTAKLFINGKDSYDAEGDCDAASVLDWLKKKTKPPVKEITSIDELKEFRDSAEIVTVAHFSDKDSKDAKAYLKLNSDYTLPFAVIYDSAVAKDANIKDKDVHIYKPGGTEETCSVS</sequence>
<dbReference type="Proteomes" id="UP001497535">
    <property type="component" value="Unassembled WGS sequence"/>
</dbReference>
<accession>A0ACB0ZI50</accession>
<proteinExistence type="predicted"/>